<dbReference type="Proteomes" id="UP000006514">
    <property type="component" value="Unassembled WGS sequence"/>
</dbReference>
<proteinExistence type="predicted"/>
<name>J0WK47_AURST</name>
<accession>J0WK47</accession>
<feature type="non-terminal residue" evidence="2">
    <location>
        <position position="394"/>
    </location>
</feature>
<dbReference type="EMBL" id="JH688754">
    <property type="protein sequence ID" value="EJD32668.1"/>
    <property type="molecule type" value="Genomic_DNA"/>
</dbReference>
<dbReference type="AlphaFoldDB" id="J0WK47"/>
<feature type="compositionally biased region" description="Low complexity" evidence="1">
    <location>
        <begin position="368"/>
        <end position="382"/>
    </location>
</feature>
<organism evidence="2 3">
    <name type="scientific">Auricularia subglabra (strain TFB-10046 / SS5)</name>
    <name type="common">White-rot fungus</name>
    <name type="synonym">Auricularia delicata (strain TFB10046)</name>
    <dbReference type="NCBI Taxonomy" id="717982"/>
    <lineage>
        <taxon>Eukaryota</taxon>
        <taxon>Fungi</taxon>
        <taxon>Dikarya</taxon>
        <taxon>Basidiomycota</taxon>
        <taxon>Agaricomycotina</taxon>
        <taxon>Agaricomycetes</taxon>
        <taxon>Auriculariales</taxon>
        <taxon>Auriculariaceae</taxon>
        <taxon>Auricularia</taxon>
    </lineage>
</organism>
<sequence length="394" mass="40325">MTRRIRTSTATTTCSMPSRSPAKASLGGCTLNEGPADNPQTSSMCDSNSCADELARTKANGIPELASARFCRMPFKTPESTTTQGTLSVQGSASRKDILSGNMGGAACASFTNHSTTALSAGAAQNQQSVTTPGGADSALGLVHGQLSARGGTGDNRSKEAANTDELAPSLAQAKSLNIASDARSTSSDTNNDASPTSSVSEGAHAQAGVAGVHDGLRPPWTQNDHGRLGGLAQTGPGETQCSEQPTTASTNTTDRILPTRSGQSVENGCEFDLPQGPQSIQQQSAPSPSTTTSGSRARACCARSASVDRERRDLPLLAKCIHTSRATLSSLTTARSSPESCASSATGDGDQIDLPQLAQSIHPWSATSPSTGTVRTTTGNTAKARCRADEVRA</sequence>
<feature type="region of interest" description="Disordered" evidence="1">
    <location>
        <begin position="1"/>
        <end position="43"/>
    </location>
</feature>
<feature type="region of interest" description="Disordered" evidence="1">
    <location>
        <begin position="146"/>
        <end position="299"/>
    </location>
</feature>
<keyword evidence="3" id="KW-1185">Reference proteome</keyword>
<reference evidence="3" key="1">
    <citation type="journal article" date="2012" name="Science">
        <title>The Paleozoic origin of enzymatic lignin decomposition reconstructed from 31 fungal genomes.</title>
        <authorList>
            <person name="Floudas D."/>
            <person name="Binder M."/>
            <person name="Riley R."/>
            <person name="Barry K."/>
            <person name="Blanchette R.A."/>
            <person name="Henrissat B."/>
            <person name="Martinez A.T."/>
            <person name="Otillar R."/>
            <person name="Spatafora J.W."/>
            <person name="Yadav J.S."/>
            <person name="Aerts A."/>
            <person name="Benoit I."/>
            <person name="Boyd A."/>
            <person name="Carlson A."/>
            <person name="Copeland A."/>
            <person name="Coutinho P.M."/>
            <person name="de Vries R.P."/>
            <person name="Ferreira P."/>
            <person name="Findley K."/>
            <person name="Foster B."/>
            <person name="Gaskell J."/>
            <person name="Glotzer D."/>
            <person name="Gorecki P."/>
            <person name="Heitman J."/>
            <person name="Hesse C."/>
            <person name="Hori C."/>
            <person name="Igarashi K."/>
            <person name="Jurgens J.A."/>
            <person name="Kallen N."/>
            <person name="Kersten P."/>
            <person name="Kohler A."/>
            <person name="Kuees U."/>
            <person name="Kumar T.K.A."/>
            <person name="Kuo A."/>
            <person name="LaButti K."/>
            <person name="Larrondo L.F."/>
            <person name="Lindquist E."/>
            <person name="Ling A."/>
            <person name="Lombard V."/>
            <person name="Lucas S."/>
            <person name="Lundell T."/>
            <person name="Martin R."/>
            <person name="McLaughlin D.J."/>
            <person name="Morgenstern I."/>
            <person name="Morin E."/>
            <person name="Murat C."/>
            <person name="Nagy L.G."/>
            <person name="Nolan M."/>
            <person name="Ohm R.A."/>
            <person name="Patyshakuliyeva A."/>
            <person name="Rokas A."/>
            <person name="Ruiz-Duenas F.J."/>
            <person name="Sabat G."/>
            <person name="Salamov A."/>
            <person name="Samejima M."/>
            <person name="Schmutz J."/>
            <person name="Slot J.C."/>
            <person name="St John F."/>
            <person name="Stenlid J."/>
            <person name="Sun H."/>
            <person name="Sun S."/>
            <person name="Syed K."/>
            <person name="Tsang A."/>
            <person name="Wiebenga A."/>
            <person name="Young D."/>
            <person name="Pisabarro A."/>
            <person name="Eastwood D.C."/>
            <person name="Martin F."/>
            <person name="Cullen D."/>
            <person name="Grigoriev I.V."/>
            <person name="Hibbett D.S."/>
        </authorList>
    </citation>
    <scope>NUCLEOTIDE SEQUENCE [LARGE SCALE GENOMIC DNA]</scope>
    <source>
        <strain evidence="3">TFB10046</strain>
    </source>
</reference>
<feature type="compositionally biased region" description="Polar residues" evidence="1">
    <location>
        <begin position="237"/>
        <end position="267"/>
    </location>
</feature>
<feature type="compositionally biased region" description="Polar residues" evidence="1">
    <location>
        <begin position="173"/>
        <end position="201"/>
    </location>
</feature>
<evidence type="ECO:0000313" key="2">
    <source>
        <dbReference type="EMBL" id="EJD32668.1"/>
    </source>
</evidence>
<feature type="compositionally biased region" description="Low complexity" evidence="1">
    <location>
        <begin position="275"/>
        <end position="299"/>
    </location>
</feature>
<feature type="region of interest" description="Disordered" evidence="1">
    <location>
        <begin position="332"/>
        <end position="394"/>
    </location>
</feature>
<dbReference type="InParanoid" id="J0WK47"/>
<gene>
    <name evidence="2" type="ORF">AURDEDRAFT_189126</name>
</gene>
<dbReference type="KEGG" id="adl:AURDEDRAFT_189126"/>
<feature type="compositionally biased region" description="Low complexity" evidence="1">
    <location>
        <begin position="203"/>
        <end position="214"/>
    </location>
</feature>
<protein>
    <submittedName>
        <fullName evidence="2">Uncharacterized protein</fullName>
    </submittedName>
</protein>
<evidence type="ECO:0000256" key="1">
    <source>
        <dbReference type="SAM" id="MobiDB-lite"/>
    </source>
</evidence>
<evidence type="ECO:0000313" key="3">
    <source>
        <dbReference type="Proteomes" id="UP000006514"/>
    </source>
</evidence>